<keyword evidence="3" id="KW-1185">Reference proteome</keyword>
<evidence type="ECO:0000256" key="1">
    <source>
        <dbReference type="SAM" id="Phobius"/>
    </source>
</evidence>
<dbReference type="STRING" id="549386.SAMN02927923_02888"/>
<protein>
    <submittedName>
        <fullName evidence="2">Uncharacterized protein</fullName>
    </submittedName>
</protein>
<sequence length="57" mass="6131">MNLTIGIVMLAIGLGMIVFGHRNGSRPLMQSHLIFATYPAMTLVFLAMGSLAIVINL</sequence>
<feature type="transmembrane region" description="Helical" evidence="1">
    <location>
        <begin position="6"/>
        <end position="21"/>
    </location>
</feature>
<keyword evidence="1" id="KW-1133">Transmembrane helix</keyword>
<name>A0A1G5JXA2_9HYPH</name>
<proteinExistence type="predicted"/>
<dbReference type="AlphaFoldDB" id="A0A1G5JXA2"/>
<organism evidence="2 3">
    <name type="scientific">Microvirga guangxiensis</name>
    <dbReference type="NCBI Taxonomy" id="549386"/>
    <lineage>
        <taxon>Bacteria</taxon>
        <taxon>Pseudomonadati</taxon>
        <taxon>Pseudomonadota</taxon>
        <taxon>Alphaproteobacteria</taxon>
        <taxon>Hyphomicrobiales</taxon>
        <taxon>Methylobacteriaceae</taxon>
        <taxon>Microvirga</taxon>
    </lineage>
</organism>
<dbReference type="RefSeq" id="WP_175493916.1">
    <property type="nucleotide sequence ID" value="NZ_FMVJ01000008.1"/>
</dbReference>
<dbReference type="EMBL" id="FMVJ01000008">
    <property type="protein sequence ID" value="SCY93003.1"/>
    <property type="molecule type" value="Genomic_DNA"/>
</dbReference>
<gene>
    <name evidence="2" type="ORF">SAMN02927923_02888</name>
</gene>
<reference evidence="3" key="1">
    <citation type="submission" date="2016-10" db="EMBL/GenBank/DDBJ databases">
        <authorList>
            <person name="Varghese N."/>
            <person name="Submissions S."/>
        </authorList>
    </citation>
    <scope>NUCLEOTIDE SEQUENCE [LARGE SCALE GENOMIC DNA]</scope>
    <source>
        <strain evidence="3">CGMCC 1.7666</strain>
    </source>
</reference>
<dbReference type="Proteomes" id="UP000199569">
    <property type="component" value="Unassembled WGS sequence"/>
</dbReference>
<keyword evidence="1" id="KW-0472">Membrane</keyword>
<evidence type="ECO:0000313" key="2">
    <source>
        <dbReference type="EMBL" id="SCY93003.1"/>
    </source>
</evidence>
<keyword evidence="1" id="KW-0812">Transmembrane</keyword>
<evidence type="ECO:0000313" key="3">
    <source>
        <dbReference type="Proteomes" id="UP000199569"/>
    </source>
</evidence>
<accession>A0A1G5JXA2</accession>
<feature type="transmembrane region" description="Helical" evidence="1">
    <location>
        <begin position="33"/>
        <end position="55"/>
    </location>
</feature>